<dbReference type="PROSITE" id="PS00018">
    <property type="entry name" value="EF_HAND_1"/>
    <property type="match status" value="4"/>
</dbReference>
<reference evidence="22" key="1">
    <citation type="submission" date="2025-08" db="UniProtKB">
        <authorList>
            <consortium name="Ensembl"/>
        </authorList>
    </citation>
    <scope>IDENTIFICATION</scope>
</reference>
<dbReference type="GO" id="GO:0005789">
    <property type="term" value="C:endoplasmic reticulum membrane"/>
    <property type="evidence" value="ECO:0007669"/>
    <property type="project" value="UniProtKB-SubCell"/>
</dbReference>
<evidence type="ECO:0000256" key="17">
    <source>
        <dbReference type="ARBA" id="ARBA00043927"/>
    </source>
</evidence>
<dbReference type="Pfam" id="PF13202">
    <property type="entry name" value="EF-hand_5"/>
    <property type="match status" value="1"/>
</dbReference>
<feature type="domain" description="EF-hand" evidence="21">
    <location>
        <begin position="80"/>
        <end position="115"/>
    </location>
</feature>
<evidence type="ECO:0000256" key="8">
    <source>
        <dbReference type="ARBA" id="ARBA00022723"/>
    </source>
</evidence>
<dbReference type="PANTHER" id="PTHR10827:SF76">
    <property type="entry name" value="CALUMENIN"/>
    <property type="match status" value="1"/>
</dbReference>
<comment type="subcellular location">
    <subcellularLocation>
        <location evidence="4">Endoplasmic reticulum membrane</location>
    </subcellularLocation>
    <subcellularLocation>
        <location evidence="2">Golgi apparatus</location>
    </subcellularLocation>
    <subcellularLocation>
        <location evidence="1">Melanosome</location>
    </subcellularLocation>
    <subcellularLocation>
        <location evidence="3">Sarcoplasmic reticulum lumen</location>
    </subcellularLocation>
    <subcellularLocation>
        <location evidence="5">Secreted</location>
    </subcellularLocation>
</comment>
<dbReference type="CTD" id="415241"/>
<evidence type="ECO:0000256" key="13">
    <source>
        <dbReference type="ARBA" id="ARBA00022951"/>
    </source>
</evidence>
<evidence type="ECO:0000256" key="9">
    <source>
        <dbReference type="ARBA" id="ARBA00022729"/>
    </source>
</evidence>
<dbReference type="SUPFAM" id="SSF47473">
    <property type="entry name" value="EF-hand"/>
    <property type="match status" value="2"/>
</dbReference>
<keyword evidence="10" id="KW-0677">Repeat</keyword>
<protein>
    <recommendedName>
        <fullName evidence="21">EF-hand domain-containing protein</fullName>
    </recommendedName>
</protein>
<sequence length="327" mass="38442">MRTGERRAVYVRMVRPVFVFLILAVVVSSSSKPTERKSRVHHEEPLSALEHDDQKNFDYDHEAFLGQEEAKTFEQLTPEESQRRLGIIVDKIDTNRDGFVSEEELKAWIKNAQRKHISGSVEHQWKDFDLNGDGRISWEEYKNVTYGSYLDDPPKESEYNYTHMMLRDERRFRVADRNGDLIADKQEFTAFLHPEEHEYMKDVVVQETIEDIDKNGDGFIDLKEYIGDMYISENGEKEPEWVATERQQFSEFRDKNKDGKMDKEETMDWILPSDYDHAEAEARHLLHESDANQDGKLSKKEILDKHEVFVGSQVTDFGEALLRHDEF</sequence>
<keyword evidence="23" id="KW-1185">Reference proteome</keyword>
<evidence type="ECO:0000256" key="1">
    <source>
        <dbReference type="ARBA" id="ARBA00004223"/>
    </source>
</evidence>
<keyword evidence="7" id="KW-0964">Secreted</keyword>
<evidence type="ECO:0000256" key="6">
    <source>
        <dbReference type="ARBA" id="ARBA00006431"/>
    </source>
</evidence>
<dbReference type="CDD" id="cd16226">
    <property type="entry name" value="EFh_CREC_Calumenin_like"/>
    <property type="match status" value="1"/>
</dbReference>
<feature type="chain" id="PRO_5044315265" description="EF-hand domain-containing protein" evidence="20">
    <location>
        <begin position="30"/>
        <end position="327"/>
    </location>
</feature>
<dbReference type="GO" id="GO:0042470">
    <property type="term" value="C:melanosome"/>
    <property type="evidence" value="ECO:0007669"/>
    <property type="project" value="UniProtKB-SubCell"/>
</dbReference>
<feature type="signal peptide" evidence="20">
    <location>
        <begin position="1"/>
        <end position="29"/>
    </location>
</feature>
<evidence type="ECO:0000256" key="12">
    <source>
        <dbReference type="ARBA" id="ARBA00022837"/>
    </source>
</evidence>
<dbReference type="InterPro" id="IPR002048">
    <property type="entry name" value="EF_hand_dom"/>
</dbReference>
<dbReference type="OMA" id="NYTHMMS"/>
<dbReference type="RefSeq" id="XP_039457244.1">
    <property type="nucleotide sequence ID" value="XM_039601310.1"/>
</dbReference>
<keyword evidence="16" id="KW-0325">Glycoprotein</keyword>
<evidence type="ECO:0000259" key="21">
    <source>
        <dbReference type="PROSITE" id="PS50222"/>
    </source>
</evidence>
<comment type="subunit">
    <text evidence="18">Interacts with GGCX.</text>
</comment>
<organism evidence="22 23">
    <name type="scientific">Oreochromis aureus</name>
    <name type="common">Israeli tilapia</name>
    <name type="synonym">Chromis aureus</name>
    <dbReference type="NCBI Taxonomy" id="47969"/>
    <lineage>
        <taxon>Eukaryota</taxon>
        <taxon>Metazoa</taxon>
        <taxon>Chordata</taxon>
        <taxon>Craniata</taxon>
        <taxon>Vertebrata</taxon>
        <taxon>Euteleostomi</taxon>
        <taxon>Actinopterygii</taxon>
        <taxon>Neopterygii</taxon>
        <taxon>Teleostei</taxon>
        <taxon>Neoteleostei</taxon>
        <taxon>Acanthomorphata</taxon>
        <taxon>Ovalentaria</taxon>
        <taxon>Cichlomorphae</taxon>
        <taxon>Cichliformes</taxon>
        <taxon>Cichlidae</taxon>
        <taxon>African cichlids</taxon>
        <taxon>Pseudocrenilabrinae</taxon>
        <taxon>Oreochromini</taxon>
        <taxon>Oreochromis</taxon>
    </lineage>
</organism>
<feature type="domain" description="EF-hand" evidence="21">
    <location>
        <begin position="277"/>
        <end position="312"/>
    </location>
</feature>
<dbReference type="GO" id="GO:0005576">
    <property type="term" value="C:extracellular region"/>
    <property type="evidence" value="ECO:0007669"/>
    <property type="project" value="UniProtKB-SubCell"/>
</dbReference>
<proteinExistence type="inferred from homology"/>
<name>A0A668RJJ9_OREAU</name>
<comment type="similarity">
    <text evidence="6">Belongs to the CREC family.</text>
</comment>
<evidence type="ECO:0000313" key="23">
    <source>
        <dbReference type="Proteomes" id="UP000472276"/>
    </source>
</evidence>
<evidence type="ECO:0000256" key="4">
    <source>
        <dbReference type="ARBA" id="ARBA00004586"/>
    </source>
</evidence>
<evidence type="ECO:0000256" key="19">
    <source>
        <dbReference type="SAM" id="MobiDB-lite"/>
    </source>
</evidence>
<evidence type="ECO:0000256" key="16">
    <source>
        <dbReference type="ARBA" id="ARBA00023180"/>
    </source>
</evidence>
<keyword evidence="11" id="KW-0256">Endoplasmic reticulum</keyword>
<dbReference type="GeneID" id="116313762"/>
<dbReference type="Proteomes" id="UP000472276">
    <property type="component" value="Unassembled WGS sequence"/>
</dbReference>
<evidence type="ECO:0000313" key="22">
    <source>
        <dbReference type="Ensembl" id="ENSOABP00000000139.2"/>
    </source>
</evidence>
<evidence type="ECO:0000256" key="14">
    <source>
        <dbReference type="ARBA" id="ARBA00023034"/>
    </source>
</evidence>
<keyword evidence="13" id="KW-0703">Sarcoplasmic reticulum</keyword>
<accession>A0A668RJJ9</accession>
<dbReference type="FunFam" id="1.10.238.10:FF:000109">
    <property type="entry name" value="calumenin isoform X2"/>
    <property type="match status" value="1"/>
</dbReference>
<keyword evidence="9 20" id="KW-0732">Signal</keyword>
<evidence type="ECO:0000256" key="10">
    <source>
        <dbReference type="ARBA" id="ARBA00022737"/>
    </source>
</evidence>
<feature type="domain" description="EF-hand" evidence="21">
    <location>
        <begin position="116"/>
        <end position="151"/>
    </location>
</feature>
<evidence type="ECO:0000256" key="11">
    <source>
        <dbReference type="ARBA" id="ARBA00022824"/>
    </source>
</evidence>
<dbReference type="GO" id="GO:0033018">
    <property type="term" value="C:sarcoplasmic reticulum lumen"/>
    <property type="evidence" value="ECO:0007669"/>
    <property type="project" value="UniProtKB-SubCell"/>
</dbReference>
<keyword evidence="12" id="KW-0106">Calcium</keyword>
<evidence type="ECO:0000256" key="5">
    <source>
        <dbReference type="ARBA" id="ARBA00004613"/>
    </source>
</evidence>
<dbReference type="InterPro" id="IPR011992">
    <property type="entry name" value="EF-hand-dom_pair"/>
</dbReference>
<feature type="region of interest" description="Disordered" evidence="19">
    <location>
        <begin position="33"/>
        <end position="52"/>
    </location>
</feature>
<reference evidence="22" key="2">
    <citation type="submission" date="2025-09" db="UniProtKB">
        <authorList>
            <consortium name="Ensembl"/>
        </authorList>
    </citation>
    <scope>IDENTIFICATION</scope>
</reference>
<comment type="function">
    <text evidence="17">Involved in regulation of vitamin K-dependent carboxylation of multiple N-terminal glutamate residues. Seems to inhibit gamma-carboxylase GGCX. Binds 7 calcium ions with a low affinity.</text>
</comment>
<dbReference type="Ensembl" id="ENSOABT00000000151.2">
    <property type="protein sequence ID" value="ENSOABP00000000139.2"/>
    <property type="gene ID" value="ENSOABG00000000141.2"/>
</dbReference>
<evidence type="ECO:0000256" key="7">
    <source>
        <dbReference type="ARBA" id="ARBA00022525"/>
    </source>
</evidence>
<keyword evidence="14" id="KW-0333">Golgi apparatus</keyword>
<dbReference type="FunFam" id="1.10.238.10:FF:000110">
    <property type="entry name" value="calumenin isoform X2"/>
    <property type="match status" value="1"/>
</dbReference>
<dbReference type="FunFam" id="1.10.238.10:FF:000090">
    <property type="entry name" value="calumenin isoform X2"/>
    <property type="match status" value="1"/>
</dbReference>
<gene>
    <name evidence="22" type="primary">calua</name>
</gene>
<evidence type="ECO:0000256" key="18">
    <source>
        <dbReference type="ARBA" id="ARBA00063649"/>
    </source>
</evidence>
<dbReference type="Gene3D" id="1.10.238.10">
    <property type="entry name" value="EF-hand"/>
    <property type="match status" value="3"/>
</dbReference>
<dbReference type="Pfam" id="PF13499">
    <property type="entry name" value="EF-hand_7"/>
    <property type="match status" value="2"/>
</dbReference>
<evidence type="ECO:0000256" key="3">
    <source>
        <dbReference type="ARBA" id="ARBA00004564"/>
    </source>
</evidence>
<dbReference type="AlphaFoldDB" id="A0A668RJJ9"/>
<evidence type="ECO:0000256" key="2">
    <source>
        <dbReference type="ARBA" id="ARBA00004555"/>
    </source>
</evidence>
<dbReference type="GO" id="GO:0005794">
    <property type="term" value="C:Golgi apparatus"/>
    <property type="evidence" value="ECO:0007669"/>
    <property type="project" value="UniProtKB-SubCell"/>
</dbReference>
<dbReference type="PROSITE" id="PS50222">
    <property type="entry name" value="EF_HAND_2"/>
    <property type="match status" value="4"/>
</dbReference>
<dbReference type="GO" id="GO:0005509">
    <property type="term" value="F:calcium ion binding"/>
    <property type="evidence" value="ECO:0007669"/>
    <property type="project" value="InterPro"/>
</dbReference>
<feature type="domain" description="EF-hand" evidence="21">
    <location>
        <begin position="200"/>
        <end position="235"/>
    </location>
</feature>
<evidence type="ECO:0000256" key="15">
    <source>
        <dbReference type="ARBA" id="ARBA00023136"/>
    </source>
</evidence>
<dbReference type="KEGG" id="oau:116313762"/>
<dbReference type="InterPro" id="IPR018247">
    <property type="entry name" value="EF_Hand_1_Ca_BS"/>
</dbReference>
<keyword evidence="8" id="KW-0479">Metal-binding</keyword>
<keyword evidence="15" id="KW-0472">Membrane</keyword>
<evidence type="ECO:0000256" key="20">
    <source>
        <dbReference type="SAM" id="SignalP"/>
    </source>
</evidence>
<dbReference type="SMART" id="SM00054">
    <property type="entry name" value="EFh"/>
    <property type="match status" value="4"/>
</dbReference>
<dbReference type="PANTHER" id="PTHR10827">
    <property type="entry name" value="RETICULOCALBIN"/>
    <property type="match status" value="1"/>
</dbReference>